<reference evidence="1 2" key="1">
    <citation type="journal article" date="2024" name="BMC Genomics">
        <title>De novo assembly and annotation of Popillia japonica's genome with initial clues to its potential as an invasive pest.</title>
        <authorList>
            <person name="Cucini C."/>
            <person name="Boschi S."/>
            <person name="Funari R."/>
            <person name="Cardaioli E."/>
            <person name="Iannotti N."/>
            <person name="Marturano G."/>
            <person name="Paoli F."/>
            <person name="Bruttini M."/>
            <person name="Carapelli A."/>
            <person name="Frati F."/>
            <person name="Nardi F."/>
        </authorList>
    </citation>
    <scope>NUCLEOTIDE SEQUENCE [LARGE SCALE GENOMIC DNA]</scope>
    <source>
        <strain evidence="1">DMR45628</strain>
    </source>
</reference>
<comment type="caution">
    <text evidence="1">The sequence shown here is derived from an EMBL/GenBank/DDBJ whole genome shotgun (WGS) entry which is preliminary data.</text>
</comment>
<dbReference type="EMBL" id="JASPKY010000380">
    <property type="protein sequence ID" value="KAK9702898.1"/>
    <property type="molecule type" value="Genomic_DNA"/>
</dbReference>
<name>A0AAW1JHL2_POPJA</name>
<dbReference type="InterPro" id="IPR036691">
    <property type="entry name" value="Endo/exonu/phosph_ase_sf"/>
</dbReference>
<sequence>MAVDIYPNMQCDSAGATVNFMCYNIRSLRNKVNLFEIYLKQRCLKFFCLTEHWFPVNAMYTAKIVGYNLISYCSRVQYRGGGCAIYSHSTFPMRSVCCAVVPLEKDFDSTFPMRSVCCAVVPLEKDFVYCCGSYNTARGTFPMRSVCCAVVPLEKDFVYCCGSYNTARGETVIIVCIYRSPLGRFDVFLEKLKVLMDSGDFNVNFNNCDDVGTRDLLSIFSLFNLQKLVQVDTRLSNCIDNIFSNILSKQQKCWVEDPGLSDHNALLCSISMNESEDIVAEERRIYSAEKLTLFLQKLDNETWMQVFNHDGSASSKYDVFYSIFWDYLNSCFPVCKIKWNTRAAITLSAKQ</sequence>
<dbReference type="Proteomes" id="UP001458880">
    <property type="component" value="Unassembled WGS sequence"/>
</dbReference>
<dbReference type="PANTHER" id="PTHR33776">
    <property type="entry name" value="ENDO/EXONUCLEASE/PHOSPHATASE DOMAIN-CONTAINING PROTEIN"/>
    <property type="match status" value="1"/>
</dbReference>
<proteinExistence type="predicted"/>
<evidence type="ECO:0000313" key="1">
    <source>
        <dbReference type="EMBL" id="KAK9702898.1"/>
    </source>
</evidence>
<organism evidence="1 2">
    <name type="scientific">Popillia japonica</name>
    <name type="common">Japanese beetle</name>
    <dbReference type="NCBI Taxonomy" id="7064"/>
    <lineage>
        <taxon>Eukaryota</taxon>
        <taxon>Metazoa</taxon>
        <taxon>Ecdysozoa</taxon>
        <taxon>Arthropoda</taxon>
        <taxon>Hexapoda</taxon>
        <taxon>Insecta</taxon>
        <taxon>Pterygota</taxon>
        <taxon>Neoptera</taxon>
        <taxon>Endopterygota</taxon>
        <taxon>Coleoptera</taxon>
        <taxon>Polyphaga</taxon>
        <taxon>Scarabaeiformia</taxon>
        <taxon>Scarabaeidae</taxon>
        <taxon>Rutelinae</taxon>
        <taxon>Popillia</taxon>
    </lineage>
</organism>
<dbReference type="PANTHER" id="PTHR33776:SF4">
    <property type="entry name" value="ENDONUCLEASE_EXONUCLEASE_PHOSPHATASE DOMAIN-CONTAINING PROTEIN"/>
    <property type="match status" value="1"/>
</dbReference>
<dbReference type="Gene3D" id="3.60.10.10">
    <property type="entry name" value="Endonuclease/exonuclease/phosphatase"/>
    <property type="match status" value="1"/>
</dbReference>
<protein>
    <submittedName>
        <fullName evidence="1">Uncharacterized protein</fullName>
    </submittedName>
</protein>
<evidence type="ECO:0000313" key="2">
    <source>
        <dbReference type="Proteomes" id="UP001458880"/>
    </source>
</evidence>
<keyword evidence="2" id="KW-1185">Reference proteome</keyword>
<accession>A0AAW1JHL2</accession>
<gene>
    <name evidence="1" type="ORF">QE152_g29654</name>
</gene>
<dbReference type="SUPFAM" id="SSF56219">
    <property type="entry name" value="DNase I-like"/>
    <property type="match status" value="1"/>
</dbReference>
<dbReference type="AlphaFoldDB" id="A0AAW1JHL2"/>